<accession>A0A5E4B7U9</accession>
<dbReference type="Proteomes" id="UP000335636">
    <property type="component" value="Unassembled WGS sequence"/>
</dbReference>
<name>A0A5E4B7U9_MARMO</name>
<keyword evidence="2" id="KW-1185">Reference proteome</keyword>
<evidence type="ECO:0000313" key="2">
    <source>
        <dbReference type="Proteomes" id="UP000335636"/>
    </source>
</evidence>
<feature type="non-terminal residue" evidence="1">
    <location>
        <position position="50"/>
    </location>
</feature>
<organism evidence="1 2">
    <name type="scientific">Marmota monax</name>
    <name type="common">Woodchuck</name>
    <dbReference type="NCBI Taxonomy" id="9995"/>
    <lineage>
        <taxon>Eukaryota</taxon>
        <taxon>Metazoa</taxon>
        <taxon>Chordata</taxon>
        <taxon>Craniata</taxon>
        <taxon>Vertebrata</taxon>
        <taxon>Euteleostomi</taxon>
        <taxon>Mammalia</taxon>
        <taxon>Eutheria</taxon>
        <taxon>Euarchontoglires</taxon>
        <taxon>Glires</taxon>
        <taxon>Rodentia</taxon>
        <taxon>Sciuromorpha</taxon>
        <taxon>Sciuridae</taxon>
        <taxon>Xerinae</taxon>
        <taxon>Marmotini</taxon>
        <taxon>Marmota</taxon>
    </lineage>
</organism>
<proteinExistence type="predicted"/>
<dbReference type="AlphaFoldDB" id="A0A5E4B7U9"/>
<protein>
    <submittedName>
        <fullName evidence="1">Uncharacterized protein</fullName>
    </submittedName>
</protein>
<sequence>WDSSRWLGYGSHILQHVSCRPVLGILSTQEPQPCEIALSAQEKGFTHMRS</sequence>
<gene>
    <name evidence="1" type="ORF">MONAX_5E042200</name>
</gene>
<dbReference type="EMBL" id="CABDUW010000294">
    <property type="protein sequence ID" value="VTJ65090.1"/>
    <property type="molecule type" value="Genomic_DNA"/>
</dbReference>
<evidence type="ECO:0000313" key="1">
    <source>
        <dbReference type="EMBL" id="VTJ65090.1"/>
    </source>
</evidence>
<feature type="non-terminal residue" evidence="1">
    <location>
        <position position="1"/>
    </location>
</feature>
<comment type="caution">
    <text evidence="1">The sequence shown here is derived from an EMBL/GenBank/DDBJ whole genome shotgun (WGS) entry which is preliminary data.</text>
</comment>
<reference evidence="1" key="1">
    <citation type="submission" date="2019-04" db="EMBL/GenBank/DDBJ databases">
        <authorList>
            <person name="Alioto T."/>
            <person name="Alioto T."/>
        </authorList>
    </citation>
    <scope>NUCLEOTIDE SEQUENCE [LARGE SCALE GENOMIC DNA]</scope>
</reference>